<comment type="caution">
    <text evidence="1">The sequence shown here is derived from an EMBL/GenBank/DDBJ whole genome shotgun (WGS) entry which is preliminary data.</text>
</comment>
<dbReference type="PANTHER" id="PTHR23011:SF28">
    <property type="entry name" value="CYCLIC NUCLEOTIDE-BINDING DOMAIN CONTAINING PROTEIN"/>
    <property type="match status" value="1"/>
</dbReference>
<dbReference type="SMART" id="SM00100">
    <property type="entry name" value="cNMP"/>
    <property type="match status" value="1"/>
</dbReference>
<dbReference type="AlphaFoldDB" id="A0A6S7FWR9"/>
<dbReference type="InterPro" id="IPR014710">
    <property type="entry name" value="RmlC-like_jellyroll"/>
</dbReference>
<name>A0A6S7FWR9_PARCT</name>
<reference evidence="1" key="1">
    <citation type="submission" date="2020-04" db="EMBL/GenBank/DDBJ databases">
        <authorList>
            <person name="Alioto T."/>
            <person name="Alioto T."/>
            <person name="Gomez Garrido J."/>
        </authorList>
    </citation>
    <scope>NUCLEOTIDE SEQUENCE</scope>
    <source>
        <strain evidence="1">A484AB</strain>
    </source>
</reference>
<accession>A0A6S7FWR9</accession>
<dbReference type="InterPro" id="IPR000595">
    <property type="entry name" value="cNMP-bd_dom"/>
</dbReference>
<gene>
    <name evidence="1" type="ORF">PACLA_8A045537</name>
</gene>
<dbReference type="EMBL" id="CACRXK020000142">
    <property type="protein sequence ID" value="CAB3978790.1"/>
    <property type="molecule type" value="Genomic_DNA"/>
</dbReference>
<dbReference type="Pfam" id="PF00027">
    <property type="entry name" value="cNMP_binding"/>
    <property type="match status" value="1"/>
</dbReference>
<dbReference type="PANTHER" id="PTHR23011">
    <property type="entry name" value="CYCLIC NUCLEOTIDE-BINDING DOMAIN CONTAINING PROTEIN"/>
    <property type="match status" value="1"/>
</dbReference>
<sequence>METKQHDTESIIPLSKVISTTSTRRNSIIQSIPDLQSSQAKTTSKWTIVAQQLKDTKRTKDGRKRRNSSTVLATSLDGRRKKNDLVDKFVENLKKSVNKSNKTELSEDAEQENSVQYDKSDCLGLSRFKSYRNLLRFSAVRRKDPKMRPLERFRRIAHLVKLLVRVKLLYQRFCCKCSSVAVAVEEMIEDKIDNAKVKSVFDPLDFKALKEVPLSQEAIHLLSLNPPSRTNEQIQTAMMAVKTSVPAFNEYPLKMQKQLISVCWYERFEGGRIIIRQGHQAECFYFILSGIVLINKAFNLKQDGKEKTRRVARLGKGSSFGELALLHHRCRNATVVCKDDVSLLAVGRKDFCDIFMSDGRGKEPEHICYLKSISYLKDLPLNDLIAQKDACLFHYFSLVDKVLNFGSFVGLHILTDIILNFNSKRGLVMVNNSETDWIYVAKTGSFRVLTKILKRKLEIRQPNNHIPWSLTTDFPLISMNEAERMRTISREYRSRPKAGLPPLTSRTTSTVEARIKKSQNQQPPKFDDKISAVNNKGKFVVVQIEVLKPKDQFGLSSLLFDSKSVACHLVSNGGECILISKEWLLTHASETTLRNMRAQIPPYPSQESLQQRLVDQANWKFYKSRTLNDILQT</sequence>
<dbReference type="CDD" id="cd00038">
    <property type="entry name" value="CAP_ED"/>
    <property type="match status" value="1"/>
</dbReference>
<dbReference type="OrthoDB" id="166212at2759"/>
<dbReference type="PROSITE" id="PS50042">
    <property type="entry name" value="CNMP_BINDING_3"/>
    <property type="match status" value="1"/>
</dbReference>
<proteinExistence type="predicted"/>
<evidence type="ECO:0000313" key="1">
    <source>
        <dbReference type="EMBL" id="CAB3978790.1"/>
    </source>
</evidence>
<dbReference type="Proteomes" id="UP001152795">
    <property type="component" value="Unassembled WGS sequence"/>
</dbReference>
<organism evidence="1 2">
    <name type="scientific">Paramuricea clavata</name>
    <name type="common">Red gorgonian</name>
    <name type="synonym">Violescent sea-whip</name>
    <dbReference type="NCBI Taxonomy" id="317549"/>
    <lineage>
        <taxon>Eukaryota</taxon>
        <taxon>Metazoa</taxon>
        <taxon>Cnidaria</taxon>
        <taxon>Anthozoa</taxon>
        <taxon>Octocorallia</taxon>
        <taxon>Malacalcyonacea</taxon>
        <taxon>Plexauridae</taxon>
        <taxon>Paramuricea</taxon>
    </lineage>
</organism>
<keyword evidence="2" id="KW-1185">Reference proteome</keyword>
<evidence type="ECO:0000313" key="2">
    <source>
        <dbReference type="Proteomes" id="UP001152795"/>
    </source>
</evidence>
<protein>
    <submittedName>
        <fullName evidence="1">Uncharacterized protein</fullName>
    </submittedName>
</protein>
<dbReference type="InterPro" id="IPR018490">
    <property type="entry name" value="cNMP-bd_dom_sf"/>
</dbReference>
<dbReference type="SUPFAM" id="SSF51206">
    <property type="entry name" value="cAMP-binding domain-like"/>
    <property type="match status" value="1"/>
</dbReference>
<dbReference type="Gene3D" id="2.60.120.10">
    <property type="entry name" value="Jelly Rolls"/>
    <property type="match status" value="1"/>
</dbReference>